<evidence type="ECO:0000313" key="4">
    <source>
        <dbReference type="EnsemblMetazoa" id="SCAU011490-PB"/>
    </source>
</evidence>
<dbReference type="VEuPathDB" id="VectorBase:SCAU011490"/>
<reference evidence="3" key="2">
    <citation type="submission" date="2020-05" db="UniProtKB">
        <authorList>
            <consortium name="EnsemblMetazoa"/>
        </authorList>
    </citation>
    <scope>IDENTIFICATION</scope>
    <source>
        <strain evidence="3">USDA</strain>
    </source>
</reference>
<evidence type="ECO:0000256" key="1">
    <source>
        <dbReference type="SAM" id="MobiDB-lite"/>
    </source>
</evidence>
<organism evidence="3 5">
    <name type="scientific">Stomoxys calcitrans</name>
    <name type="common">Stable fly</name>
    <name type="synonym">Conops calcitrans</name>
    <dbReference type="NCBI Taxonomy" id="35570"/>
    <lineage>
        <taxon>Eukaryota</taxon>
        <taxon>Metazoa</taxon>
        <taxon>Ecdysozoa</taxon>
        <taxon>Arthropoda</taxon>
        <taxon>Hexapoda</taxon>
        <taxon>Insecta</taxon>
        <taxon>Pterygota</taxon>
        <taxon>Neoptera</taxon>
        <taxon>Endopterygota</taxon>
        <taxon>Diptera</taxon>
        <taxon>Brachycera</taxon>
        <taxon>Muscomorpha</taxon>
        <taxon>Muscoidea</taxon>
        <taxon>Muscidae</taxon>
        <taxon>Stomoxys</taxon>
    </lineage>
</organism>
<dbReference type="EnsemblMetazoa" id="SCAU011490-RA">
    <property type="protein sequence ID" value="SCAU011490-PA"/>
    <property type="gene ID" value="SCAU011490"/>
</dbReference>
<keyword evidence="2" id="KW-0812">Transmembrane</keyword>
<dbReference type="EnsemblMetazoa" id="SCAU011490-RC">
    <property type="protein sequence ID" value="SCAU011490-PC"/>
    <property type="gene ID" value="SCAU011490"/>
</dbReference>
<evidence type="ECO:0000313" key="3">
    <source>
        <dbReference type="EnsemblMetazoa" id="SCAU011490-PA"/>
    </source>
</evidence>
<evidence type="ECO:0000313" key="5">
    <source>
        <dbReference type="Proteomes" id="UP000095300"/>
    </source>
</evidence>
<keyword evidence="2" id="KW-0472">Membrane</keyword>
<protein>
    <submittedName>
        <fullName evidence="3">Uncharacterized protein</fullName>
    </submittedName>
</protein>
<dbReference type="EnsemblMetazoa" id="SCAU011490-RD">
    <property type="protein sequence ID" value="SCAU011490-PD"/>
    <property type="gene ID" value="SCAU011490"/>
</dbReference>
<name>A0A1I8PVG4_STOCA</name>
<dbReference type="OrthoDB" id="8048189at2759"/>
<feature type="region of interest" description="Disordered" evidence="1">
    <location>
        <begin position="17"/>
        <end position="37"/>
    </location>
</feature>
<dbReference type="AlphaFoldDB" id="A0A1I8PVG4"/>
<gene>
    <name evidence="3" type="primary">106091656</name>
</gene>
<dbReference type="Proteomes" id="UP000095300">
    <property type="component" value="Unassembled WGS sequence"/>
</dbReference>
<sequence length="144" mass="16287">MADDPVNQQQFAEDVLAASEASEDGSFAGNIGDPNGNFKLPSVDEVWKLIEQMEGISDEERASIRENLYNPQEGTAEDFMKRLGGQPAMGHTSWDYIIFLSMIAIIFLIFALFGYKLYKSLMSKELKKQEKLKQKQSKKTKKVN</sequence>
<dbReference type="EnsemblMetazoa" id="SCAU011490-RB">
    <property type="protein sequence ID" value="SCAU011490-PB"/>
    <property type="gene ID" value="SCAU011490"/>
</dbReference>
<dbReference type="EnsemblMetazoa" id="SCAU011490-RE">
    <property type="protein sequence ID" value="SCAU011490-PE"/>
    <property type="gene ID" value="SCAU011490"/>
</dbReference>
<reference evidence="4 5" key="1">
    <citation type="submission" date="2015-05" db="EMBL/GenBank/DDBJ databases">
        <authorList>
            <person name="Wilson R.K."/>
            <person name="Warren W.C."/>
            <person name="Olafson P."/>
        </authorList>
    </citation>
    <scope>NUCLEOTIDE SEQUENCE [LARGE SCALE GENOMIC DNA]</scope>
    <source>
        <strain evidence="4 5">USDA</strain>
    </source>
</reference>
<keyword evidence="5" id="KW-1185">Reference proteome</keyword>
<proteinExistence type="predicted"/>
<dbReference type="KEGG" id="scac:106091656"/>
<accession>A0A1I8PVG4</accession>
<keyword evidence="2" id="KW-1133">Transmembrane helix</keyword>
<evidence type="ECO:0000256" key="2">
    <source>
        <dbReference type="SAM" id="Phobius"/>
    </source>
</evidence>
<feature type="transmembrane region" description="Helical" evidence="2">
    <location>
        <begin position="96"/>
        <end position="118"/>
    </location>
</feature>